<sequence>MTLNSYTLSKFNNSEYRVIEINSQTKVSSVDNHSIF</sequence>
<dbReference type="Proteomes" id="UP000276282">
    <property type="component" value="Unassembled WGS sequence"/>
</dbReference>
<evidence type="ECO:0000313" key="2">
    <source>
        <dbReference type="Proteomes" id="UP000276282"/>
    </source>
</evidence>
<protein>
    <submittedName>
        <fullName evidence="1">Uncharacterized protein</fullName>
    </submittedName>
</protein>
<dbReference type="EMBL" id="RBLG01000002">
    <property type="protein sequence ID" value="RKS53759.1"/>
    <property type="molecule type" value="Genomic_DNA"/>
</dbReference>
<evidence type="ECO:0000313" key="1">
    <source>
        <dbReference type="EMBL" id="RKS53759.1"/>
    </source>
</evidence>
<reference evidence="1 2" key="1">
    <citation type="submission" date="2018-10" db="EMBL/GenBank/DDBJ databases">
        <title>Genomic Encyclopedia of Archaeal and Bacterial Type Strains, Phase II (KMG-II): from individual species to whole genera.</title>
        <authorList>
            <person name="Goeker M."/>
        </authorList>
    </citation>
    <scope>NUCLEOTIDE SEQUENCE [LARGE SCALE GENOMIC DNA]</scope>
    <source>
        <strain evidence="1 2">DSM 19839</strain>
    </source>
</reference>
<dbReference type="AlphaFoldDB" id="A0A495PY21"/>
<accession>A0A495PY21</accession>
<name>A0A495PY21_9FLAO</name>
<keyword evidence="2" id="KW-1185">Reference proteome</keyword>
<gene>
    <name evidence="1" type="ORF">BC962_2013</name>
</gene>
<organism evidence="1 2">
    <name type="scientific">Gillisia mitskevichiae</name>
    <dbReference type="NCBI Taxonomy" id="270921"/>
    <lineage>
        <taxon>Bacteria</taxon>
        <taxon>Pseudomonadati</taxon>
        <taxon>Bacteroidota</taxon>
        <taxon>Flavobacteriia</taxon>
        <taxon>Flavobacteriales</taxon>
        <taxon>Flavobacteriaceae</taxon>
        <taxon>Gillisia</taxon>
    </lineage>
</organism>
<comment type="caution">
    <text evidence="1">The sequence shown here is derived from an EMBL/GenBank/DDBJ whole genome shotgun (WGS) entry which is preliminary data.</text>
</comment>
<proteinExistence type="predicted"/>